<dbReference type="InterPro" id="IPR003594">
    <property type="entry name" value="HATPase_dom"/>
</dbReference>
<dbReference type="CDD" id="cd16936">
    <property type="entry name" value="HATPase_RsbW-like"/>
    <property type="match status" value="1"/>
</dbReference>
<evidence type="ECO:0000256" key="1">
    <source>
        <dbReference type="ARBA" id="ARBA00022527"/>
    </source>
</evidence>
<dbReference type="EMBL" id="LN831790">
    <property type="protein sequence ID" value="CQR65980.1"/>
    <property type="molecule type" value="Genomic_DNA"/>
</dbReference>
<dbReference type="KEGG" id="sle:sle_65260"/>
<dbReference type="Gene3D" id="3.30.565.10">
    <property type="entry name" value="Histidine kinase-like ATPase, C-terminal domain"/>
    <property type="match status" value="1"/>
</dbReference>
<reference evidence="3 4" key="1">
    <citation type="submission" date="2015-02" db="EMBL/GenBank/DDBJ databases">
        <authorList>
            <person name="Gomez-Escribano P.J."/>
        </authorList>
    </citation>
    <scope>NUCLEOTIDE SEQUENCE [LARGE SCALE GENOMIC DNA]</scope>
    <source>
        <strain evidence="4">C34 (DSM 42122 / NRRL B-24963)</strain>
    </source>
</reference>
<keyword evidence="1" id="KW-0808">Transferase</keyword>
<feature type="domain" description="Histidine kinase/HSP90-like ATPase" evidence="2">
    <location>
        <begin position="32"/>
        <end position="145"/>
    </location>
</feature>
<dbReference type="SUPFAM" id="SSF55874">
    <property type="entry name" value="ATPase domain of HSP90 chaperone/DNA topoisomerase II/histidine kinase"/>
    <property type="match status" value="1"/>
</dbReference>
<dbReference type="InterPro" id="IPR036890">
    <property type="entry name" value="HATPase_C_sf"/>
</dbReference>
<gene>
    <name evidence="3" type="primary">sle_65260</name>
</gene>
<evidence type="ECO:0000313" key="3">
    <source>
        <dbReference type="EMBL" id="CQR65980.1"/>
    </source>
</evidence>
<dbReference type="PANTHER" id="PTHR35526:SF3">
    <property type="entry name" value="ANTI-SIGMA-F FACTOR RSBW"/>
    <property type="match status" value="1"/>
</dbReference>
<dbReference type="GO" id="GO:0004674">
    <property type="term" value="F:protein serine/threonine kinase activity"/>
    <property type="evidence" value="ECO:0007669"/>
    <property type="project" value="UniProtKB-KW"/>
</dbReference>
<accession>A0A0F7W1X8</accession>
<dbReference type="PANTHER" id="PTHR35526">
    <property type="entry name" value="ANTI-SIGMA-F FACTOR RSBW-RELATED"/>
    <property type="match status" value="1"/>
</dbReference>
<organism evidence="3 4">
    <name type="scientific">Streptomyces leeuwenhoekii</name>
    <dbReference type="NCBI Taxonomy" id="1437453"/>
    <lineage>
        <taxon>Bacteria</taxon>
        <taxon>Bacillati</taxon>
        <taxon>Actinomycetota</taxon>
        <taxon>Actinomycetes</taxon>
        <taxon>Kitasatosporales</taxon>
        <taxon>Streptomycetaceae</taxon>
        <taxon>Streptomyces</taxon>
    </lineage>
</organism>
<proteinExistence type="predicted"/>
<sequence length="151" mass="16638">MPGLEGEMAAEPRWDKTLGSEEITNRTAGFAGELHNVTSARLVAEEFLYDLSRVSPPSAPEHWDDILLVVTELAANAVQYAPGPFELTLRRTFDGVHVVMHDTSTTPPAPRPFHPSRGGGGIGWHLIHTLSDQVSVVTHERGKEIHVFLPW</sequence>
<dbReference type="Pfam" id="PF13581">
    <property type="entry name" value="HATPase_c_2"/>
    <property type="match status" value="1"/>
</dbReference>
<keyword evidence="1" id="KW-0418">Kinase</keyword>
<dbReference type="AlphaFoldDB" id="A0A0F7W1X8"/>
<evidence type="ECO:0000259" key="2">
    <source>
        <dbReference type="Pfam" id="PF13581"/>
    </source>
</evidence>
<dbReference type="Proteomes" id="UP000035016">
    <property type="component" value="Chromosome Chromosome"/>
</dbReference>
<keyword evidence="1" id="KW-0723">Serine/threonine-protein kinase</keyword>
<dbReference type="InterPro" id="IPR050267">
    <property type="entry name" value="Anti-sigma-factor_SerPK"/>
</dbReference>
<protein>
    <submittedName>
        <fullName evidence="3">Regulatory Protein</fullName>
    </submittedName>
</protein>
<evidence type="ECO:0000313" key="4">
    <source>
        <dbReference type="Proteomes" id="UP000035016"/>
    </source>
</evidence>
<name>A0A0F7W1X8_STRLW</name>